<comment type="catalytic activity">
    <reaction evidence="32">
        <text>hexadecanoyl-[ACP] + malonyl-[ACP] + H(+) = 3-oxooctadecanoyl-[ACP] + holo-[ACP] + CO2</text>
        <dbReference type="Rhea" id="RHEA:41916"/>
        <dbReference type="Rhea" id="RHEA-COMP:9623"/>
        <dbReference type="Rhea" id="RHEA-COMP:9652"/>
        <dbReference type="Rhea" id="RHEA-COMP:9653"/>
        <dbReference type="Rhea" id="RHEA-COMP:9685"/>
        <dbReference type="ChEBI" id="CHEBI:15378"/>
        <dbReference type="ChEBI" id="CHEBI:16526"/>
        <dbReference type="ChEBI" id="CHEBI:64479"/>
        <dbReference type="ChEBI" id="CHEBI:78449"/>
        <dbReference type="ChEBI" id="CHEBI:78483"/>
        <dbReference type="ChEBI" id="CHEBI:78487"/>
    </reaction>
    <physiologicalReaction direction="left-to-right" evidence="32">
        <dbReference type="Rhea" id="RHEA:41917"/>
    </physiologicalReaction>
</comment>
<comment type="catalytic activity">
    <reaction evidence="12">
        <text>(3R)-hydroxydodecanoyl-[ACP] = (2E)-dodecenoyl-[ACP] + H2O</text>
        <dbReference type="Rhea" id="RHEA:41876"/>
        <dbReference type="Rhea" id="RHEA-COMP:9642"/>
        <dbReference type="Rhea" id="RHEA-COMP:9643"/>
        <dbReference type="ChEBI" id="CHEBI:15377"/>
        <dbReference type="ChEBI" id="CHEBI:78470"/>
        <dbReference type="ChEBI" id="CHEBI:78472"/>
    </reaction>
    <physiologicalReaction direction="left-to-right" evidence="12">
        <dbReference type="Rhea" id="RHEA:41877"/>
    </physiologicalReaction>
</comment>
<evidence type="ECO:0000259" key="55">
    <source>
        <dbReference type="PROSITE" id="PS52019"/>
    </source>
</evidence>
<evidence type="ECO:0000256" key="11">
    <source>
        <dbReference type="ARBA" id="ARBA00023332"/>
    </source>
</evidence>
<comment type="catalytic activity">
    <reaction evidence="50">
        <text>octanoyl-[ACP] + malonyl-[ACP] + H(+) = 3-oxodecanoyl-[ACP] + holo-[ACP] + CO2</text>
        <dbReference type="Rhea" id="RHEA:41852"/>
        <dbReference type="Rhea" id="RHEA-COMP:9623"/>
        <dbReference type="Rhea" id="RHEA-COMP:9636"/>
        <dbReference type="Rhea" id="RHEA-COMP:9637"/>
        <dbReference type="Rhea" id="RHEA-COMP:9685"/>
        <dbReference type="ChEBI" id="CHEBI:15378"/>
        <dbReference type="ChEBI" id="CHEBI:16526"/>
        <dbReference type="ChEBI" id="CHEBI:64479"/>
        <dbReference type="ChEBI" id="CHEBI:78449"/>
        <dbReference type="ChEBI" id="CHEBI:78463"/>
        <dbReference type="ChEBI" id="CHEBI:78464"/>
    </reaction>
    <physiologicalReaction direction="left-to-right" evidence="50">
        <dbReference type="Rhea" id="RHEA:41853"/>
    </physiologicalReaction>
</comment>
<evidence type="ECO:0000256" key="15">
    <source>
        <dbReference type="ARBA" id="ARBA00023394"/>
    </source>
</evidence>
<dbReference type="InterPro" id="IPR032821">
    <property type="entry name" value="PKS_assoc"/>
</dbReference>
<comment type="function">
    <text evidence="20">Fatty acid synthetase is a multifunctional enzyme that catalyzes the de novo biosynthesis of long-chain saturated fatty acids starting from acetyl-CoA and malonyl-CoA in the presence of NADPH. This multifunctional protein contains 7 catalytic activities and a site for the binding of the prosthetic group 4'-phosphopantetheine of the acyl carrier protein ([ACP]) domain.</text>
</comment>
<evidence type="ECO:0000256" key="32">
    <source>
        <dbReference type="ARBA" id="ARBA00048051"/>
    </source>
</evidence>
<evidence type="ECO:0000256" key="51">
    <source>
        <dbReference type="PROSITE-ProRule" id="PRU01363"/>
    </source>
</evidence>
<comment type="catalytic activity">
    <reaction evidence="21">
        <text>3-oxooctadecanoyl-[ACP] + NADPH + H(+) = (3R)-hydroxyoctadecanoyl-[ACP] + NADP(+)</text>
        <dbReference type="Rhea" id="RHEA:41920"/>
        <dbReference type="Rhea" id="RHEA-COMP:9653"/>
        <dbReference type="Rhea" id="RHEA-COMP:9654"/>
        <dbReference type="ChEBI" id="CHEBI:15378"/>
        <dbReference type="ChEBI" id="CHEBI:57783"/>
        <dbReference type="ChEBI" id="CHEBI:58349"/>
        <dbReference type="ChEBI" id="CHEBI:78487"/>
        <dbReference type="ChEBI" id="CHEBI:78488"/>
    </reaction>
    <physiologicalReaction direction="left-to-right" evidence="21">
        <dbReference type="Rhea" id="RHEA:41921"/>
    </physiologicalReaction>
</comment>
<evidence type="ECO:0000256" key="23">
    <source>
        <dbReference type="ARBA" id="ARBA00047400"/>
    </source>
</evidence>
<evidence type="ECO:0000256" key="25">
    <source>
        <dbReference type="ARBA" id="ARBA00047451"/>
    </source>
</evidence>
<comment type="catalytic activity">
    <reaction evidence="36">
        <text>a fatty acyl-[ACP] + malonyl-[ACP] + H(+) = a 3-oxoacyl-[ACP] + holo-[ACP] + CO2</text>
        <dbReference type="Rhea" id="RHEA:22836"/>
        <dbReference type="Rhea" id="RHEA-COMP:9623"/>
        <dbReference type="Rhea" id="RHEA-COMP:9685"/>
        <dbReference type="Rhea" id="RHEA-COMP:9916"/>
        <dbReference type="Rhea" id="RHEA-COMP:14125"/>
        <dbReference type="ChEBI" id="CHEBI:15378"/>
        <dbReference type="ChEBI" id="CHEBI:16526"/>
        <dbReference type="ChEBI" id="CHEBI:64479"/>
        <dbReference type="ChEBI" id="CHEBI:78449"/>
        <dbReference type="ChEBI" id="CHEBI:78776"/>
        <dbReference type="ChEBI" id="CHEBI:138651"/>
        <dbReference type="EC" id="2.3.1.41"/>
    </reaction>
    <physiologicalReaction direction="left-to-right" evidence="36">
        <dbReference type="Rhea" id="RHEA:22837"/>
    </physiologicalReaction>
</comment>
<dbReference type="SMART" id="SM00822">
    <property type="entry name" value="PKS_KR"/>
    <property type="match status" value="1"/>
</dbReference>
<organism evidence="56 57">
    <name type="scientific">Marasmius tenuissimus</name>
    <dbReference type="NCBI Taxonomy" id="585030"/>
    <lineage>
        <taxon>Eukaryota</taxon>
        <taxon>Fungi</taxon>
        <taxon>Dikarya</taxon>
        <taxon>Basidiomycota</taxon>
        <taxon>Agaricomycotina</taxon>
        <taxon>Agaricomycetes</taxon>
        <taxon>Agaricomycetidae</taxon>
        <taxon>Agaricales</taxon>
        <taxon>Marasmiineae</taxon>
        <taxon>Marasmiaceae</taxon>
        <taxon>Marasmius</taxon>
    </lineage>
</organism>
<dbReference type="EMBL" id="JBBXMP010000030">
    <property type="protein sequence ID" value="KAL0066944.1"/>
    <property type="molecule type" value="Genomic_DNA"/>
</dbReference>
<dbReference type="Pfam" id="PF16197">
    <property type="entry name" value="KAsynt_C_assoc"/>
    <property type="match status" value="1"/>
</dbReference>
<evidence type="ECO:0000256" key="9">
    <source>
        <dbReference type="ARBA" id="ARBA00023026"/>
    </source>
</evidence>
<evidence type="ECO:0000256" key="5">
    <source>
        <dbReference type="ARBA" id="ARBA00022679"/>
    </source>
</evidence>
<dbReference type="Pfam" id="PF14765">
    <property type="entry name" value="PS-DH"/>
    <property type="match status" value="1"/>
</dbReference>
<dbReference type="PANTHER" id="PTHR43775">
    <property type="entry name" value="FATTY ACID SYNTHASE"/>
    <property type="match status" value="1"/>
</dbReference>
<dbReference type="Pfam" id="PF00975">
    <property type="entry name" value="Thioesterase"/>
    <property type="match status" value="1"/>
</dbReference>
<dbReference type="InterPro" id="IPR001031">
    <property type="entry name" value="Thioesterase"/>
</dbReference>
<dbReference type="Gene3D" id="1.10.1200.10">
    <property type="entry name" value="ACP-like"/>
    <property type="match status" value="1"/>
</dbReference>
<evidence type="ECO:0000256" key="6">
    <source>
        <dbReference type="ARBA" id="ARBA00022799"/>
    </source>
</evidence>
<dbReference type="InterPro" id="IPR020806">
    <property type="entry name" value="PKS_PP-bd"/>
</dbReference>
<comment type="catalytic activity">
    <reaction evidence="40">
        <text>hexadecanoyl-[ACP] + H2O = hexadecanoate + holo-[ACP] + H(+)</text>
        <dbReference type="Rhea" id="RHEA:41932"/>
        <dbReference type="Rhea" id="RHEA-COMP:9652"/>
        <dbReference type="Rhea" id="RHEA-COMP:9685"/>
        <dbReference type="ChEBI" id="CHEBI:7896"/>
        <dbReference type="ChEBI" id="CHEBI:15377"/>
        <dbReference type="ChEBI" id="CHEBI:15378"/>
        <dbReference type="ChEBI" id="CHEBI:64479"/>
        <dbReference type="ChEBI" id="CHEBI:78483"/>
        <dbReference type="EC" id="3.1.2.14"/>
    </reaction>
    <physiologicalReaction direction="left-to-right" evidence="40">
        <dbReference type="Rhea" id="RHEA:41933"/>
    </physiologicalReaction>
</comment>
<dbReference type="InterPro" id="IPR050091">
    <property type="entry name" value="PKS_NRPS_Biosynth_Enz"/>
</dbReference>
<comment type="catalytic activity">
    <reaction evidence="47">
        <text>3-oxooctanoyl-[ACP] + NADPH + H(+) = (3R)-hydroxyoctanoyl-[ACP] + NADP(+)</text>
        <dbReference type="Rhea" id="RHEA:41840"/>
        <dbReference type="Rhea" id="RHEA-COMP:9633"/>
        <dbReference type="Rhea" id="RHEA-COMP:9634"/>
        <dbReference type="ChEBI" id="CHEBI:15378"/>
        <dbReference type="ChEBI" id="CHEBI:57783"/>
        <dbReference type="ChEBI" id="CHEBI:58349"/>
        <dbReference type="ChEBI" id="CHEBI:78460"/>
        <dbReference type="ChEBI" id="CHEBI:78461"/>
    </reaction>
    <physiologicalReaction direction="left-to-right" evidence="47">
        <dbReference type="Rhea" id="RHEA:41841"/>
    </physiologicalReaction>
</comment>
<dbReference type="Pfam" id="PF00698">
    <property type="entry name" value="Acyl_transf_1"/>
    <property type="match status" value="1"/>
</dbReference>
<evidence type="ECO:0000256" key="20">
    <source>
        <dbReference type="ARBA" id="ARBA00023442"/>
    </source>
</evidence>
<dbReference type="InterPro" id="IPR049551">
    <property type="entry name" value="PKS_DH_C"/>
</dbReference>
<protein>
    <submittedName>
        <fullName evidence="56">Uncharacterized protein</fullName>
    </submittedName>
</protein>
<feature type="compositionally biased region" description="Basic and acidic residues" evidence="52">
    <location>
        <begin position="2440"/>
        <end position="2451"/>
    </location>
</feature>
<feature type="active site" description="Proton acceptor; for dehydratase activity" evidence="51">
    <location>
        <position position="948"/>
    </location>
</feature>
<comment type="catalytic activity">
    <reaction evidence="23">
        <text>a (3R)-hydroxyacyl-[ACP] + NADP(+) = a 3-oxoacyl-[ACP] + NADPH + H(+)</text>
        <dbReference type="Rhea" id="RHEA:17397"/>
        <dbReference type="Rhea" id="RHEA-COMP:9916"/>
        <dbReference type="Rhea" id="RHEA-COMP:9945"/>
        <dbReference type="ChEBI" id="CHEBI:15378"/>
        <dbReference type="ChEBI" id="CHEBI:57783"/>
        <dbReference type="ChEBI" id="CHEBI:58349"/>
        <dbReference type="ChEBI" id="CHEBI:78776"/>
        <dbReference type="ChEBI" id="CHEBI:78827"/>
        <dbReference type="EC" id="1.1.1.100"/>
    </reaction>
    <physiologicalReaction direction="right-to-left" evidence="23">
        <dbReference type="Rhea" id="RHEA:17399"/>
    </physiologicalReaction>
</comment>
<keyword evidence="5" id="KW-0808">Transferase</keyword>
<dbReference type="SUPFAM" id="SSF53901">
    <property type="entry name" value="Thiolase-like"/>
    <property type="match status" value="1"/>
</dbReference>
<comment type="catalytic activity">
    <reaction evidence="43">
        <text>decanoyl-[ACP] + malonyl-[ACP] + H(+) = 3-oxododecanoyl-[ACP] + holo-[ACP] + CO2</text>
        <dbReference type="Rhea" id="RHEA:41868"/>
        <dbReference type="Rhea" id="RHEA-COMP:9623"/>
        <dbReference type="Rhea" id="RHEA-COMP:9640"/>
        <dbReference type="Rhea" id="RHEA-COMP:9641"/>
        <dbReference type="Rhea" id="RHEA-COMP:9685"/>
        <dbReference type="ChEBI" id="CHEBI:15378"/>
        <dbReference type="ChEBI" id="CHEBI:16526"/>
        <dbReference type="ChEBI" id="CHEBI:64479"/>
        <dbReference type="ChEBI" id="CHEBI:78449"/>
        <dbReference type="ChEBI" id="CHEBI:78468"/>
        <dbReference type="ChEBI" id="CHEBI:78469"/>
    </reaction>
    <physiologicalReaction direction="left-to-right" evidence="43">
        <dbReference type="Rhea" id="RHEA:41869"/>
    </physiologicalReaction>
</comment>
<comment type="catalytic activity">
    <reaction evidence="29">
        <text>(2E)-hexenoyl-[ACP] + NADPH + H(+) = hexanoyl-[ACP] + NADP(+)</text>
        <dbReference type="Rhea" id="RHEA:41832"/>
        <dbReference type="Rhea" id="RHEA-COMP:9631"/>
        <dbReference type="Rhea" id="RHEA-COMP:9632"/>
        <dbReference type="ChEBI" id="CHEBI:15378"/>
        <dbReference type="ChEBI" id="CHEBI:57783"/>
        <dbReference type="ChEBI" id="CHEBI:58349"/>
        <dbReference type="ChEBI" id="CHEBI:78458"/>
        <dbReference type="ChEBI" id="CHEBI:78459"/>
    </reaction>
    <physiologicalReaction direction="left-to-right" evidence="29">
        <dbReference type="Rhea" id="RHEA:41833"/>
    </physiologicalReaction>
</comment>
<evidence type="ECO:0000256" key="50">
    <source>
        <dbReference type="ARBA" id="ARBA00049533"/>
    </source>
</evidence>
<dbReference type="Gene3D" id="3.40.50.1820">
    <property type="entry name" value="alpha/beta hydrolase"/>
    <property type="match status" value="1"/>
</dbReference>
<dbReference type="PROSITE" id="PS52004">
    <property type="entry name" value="KS3_2"/>
    <property type="match status" value="1"/>
</dbReference>
<comment type="catalytic activity">
    <reaction evidence="41">
        <text>3-oxotetradecanoyl-[ACP] + NADPH + H(+) = (3R)-hydroxytetradecanoyl-[ACP] + NADP(+)</text>
        <dbReference type="Rhea" id="RHEA:41888"/>
        <dbReference type="Rhea" id="RHEA-COMP:9645"/>
        <dbReference type="Rhea" id="RHEA-COMP:9646"/>
        <dbReference type="ChEBI" id="CHEBI:15378"/>
        <dbReference type="ChEBI" id="CHEBI:57783"/>
        <dbReference type="ChEBI" id="CHEBI:58349"/>
        <dbReference type="ChEBI" id="CHEBI:78473"/>
        <dbReference type="ChEBI" id="CHEBI:78474"/>
    </reaction>
    <physiologicalReaction direction="left-to-right" evidence="41">
        <dbReference type="Rhea" id="RHEA:41889"/>
    </physiologicalReaction>
</comment>
<evidence type="ECO:0000256" key="29">
    <source>
        <dbReference type="ARBA" id="ARBA00047897"/>
    </source>
</evidence>
<feature type="region of interest" description="Disordered" evidence="52">
    <location>
        <begin position="1576"/>
        <end position="1608"/>
    </location>
</feature>
<dbReference type="InterPro" id="IPR020843">
    <property type="entry name" value="ER"/>
</dbReference>
<dbReference type="InterPro" id="IPR029063">
    <property type="entry name" value="SAM-dependent_MTases_sf"/>
</dbReference>
<keyword evidence="10" id="KW-0511">Multifunctional enzyme</keyword>
<dbReference type="Gene3D" id="3.40.47.10">
    <property type="match status" value="1"/>
</dbReference>
<dbReference type="CDD" id="cd00833">
    <property type="entry name" value="PKS"/>
    <property type="match status" value="1"/>
</dbReference>
<evidence type="ECO:0000256" key="43">
    <source>
        <dbReference type="ARBA" id="ARBA00049109"/>
    </source>
</evidence>
<dbReference type="Pfam" id="PF08659">
    <property type="entry name" value="KR"/>
    <property type="match status" value="1"/>
</dbReference>
<evidence type="ECO:0000256" key="52">
    <source>
        <dbReference type="SAM" id="MobiDB-lite"/>
    </source>
</evidence>
<dbReference type="PROSITE" id="PS52019">
    <property type="entry name" value="PKS_MFAS_DH"/>
    <property type="match status" value="1"/>
</dbReference>
<feature type="compositionally biased region" description="Low complexity" evidence="52">
    <location>
        <begin position="2427"/>
        <end position="2437"/>
    </location>
</feature>
<comment type="catalytic activity">
    <reaction evidence="28">
        <text>(2E)-hexadecenoyl-[ACP] + NADPH + H(+) = hexadecanoyl-[ACP] + NADP(+)</text>
        <dbReference type="Rhea" id="RHEA:41912"/>
        <dbReference type="Rhea" id="RHEA-COMP:9651"/>
        <dbReference type="Rhea" id="RHEA-COMP:9652"/>
        <dbReference type="ChEBI" id="CHEBI:15378"/>
        <dbReference type="ChEBI" id="CHEBI:57783"/>
        <dbReference type="ChEBI" id="CHEBI:58349"/>
        <dbReference type="ChEBI" id="CHEBI:78481"/>
        <dbReference type="ChEBI" id="CHEBI:78483"/>
    </reaction>
    <physiologicalReaction direction="left-to-right" evidence="28">
        <dbReference type="Rhea" id="RHEA:41913"/>
    </physiologicalReaction>
</comment>
<comment type="catalytic activity">
    <reaction evidence="46">
        <text>3-oxohexadecanoyl-[ACP] + NADPH + H(+) = (3R)-hydroxyhexadecanoyl-[ACP] + NADP(+)</text>
        <dbReference type="Rhea" id="RHEA:41904"/>
        <dbReference type="Rhea" id="RHEA-COMP:9649"/>
        <dbReference type="Rhea" id="RHEA-COMP:9650"/>
        <dbReference type="ChEBI" id="CHEBI:15378"/>
        <dbReference type="ChEBI" id="CHEBI:57783"/>
        <dbReference type="ChEBI" id="CHEBI:58349"/>
        <dbReference type="ChEBI" id="CHEBI:78478"/>
        <dbReference type="ChEBI" id="CHEBI:78480"/>
    </reaction>
    <physiologicalReaction direction="left-to-right" evidence="46">
        <dbReference type="Rhea" id="RHEA:41905"/>
    </physiologicalReaction>
</comment>
<evidence type="ECO:0000256" key="3">
    <source>
        <dbReference type="ARBA" id="ARBA00022450"/>
    </source>
</evidence>
<dbReference type="SUPFAM" id="SSF52151">
    <property type="entry name" value="FabD/lysophospholipase-like"/>
    <property type="match status" value="1"/>
</dbReference>
<dbReference type="InterPro" id="IPR036736">
    <property type="entry name" value="ACP-like_sf"/>
</dbReference>
<feature type="region of interest" description="Disordered" evidence="52">
    <location>
        <begin position="846"/>
        <end position="865"/>
    </location>
</feature>
<feature type="region of interest" description="N-terminal hotdog fold" evidence="51">
    <location>
        <begin position="916"/>
        <end position="1043"/>
    </location>
</feature>
<comment type="catalytic activity">
    <reaction evidence="24">
        <text>3-oxodecanoyl-[ACP] + NADPH + H(+) = (3R)-hydroxydecanoyl-[ACP] + NADP(+)</text>
        <dbReference type="Rhea" id="RHEA:41856"/>
        <dbReference type="Rhea" id="RHEA-COMP:9637"/>
        <dbReference type="Rhea" id="RHEA-COMP:9638"/>
        <dbReference type="ChEBI" id="CHEBI:15378"/>
        <dbReference type="ChEBI" id="CHEBI:57783"/>
        <dbReference type="ChEBI" id="CHEBI:58349"/>
        <dbReference type="ChEBI" id="CHEBI:78464"/>
        <dbReference type="ChEBI" id="CHEBI:78466"/>
    </reaction>
    <physiologicalReaction direction="left-to-right" evidence="24">
        <dbReference type="Rhea" id="RHEA:41857"/>
    </physiologicalReaction>
</comment>
<dbReference type="SMART" id="SM00829">
    <property type="entry name" value="PKS_ER"/>
    <property type="match status" value="1"/>
</dbReference>
<accession>A0ABR3A0W7</accession>
<evidence type="ECO:0000256" key="31">
    <source>
        <dbReference type="ARBA" id="ARBA00047961"/>
    </source>
</evidence>
<keyword evidence="4" id="KW-0597">Phosphoprotein</keyword>
<gene>
    <name evidence="56" type="ORF">AAF712_005933</name>
</gene>
<comment type="catalytic activity">
    <reaction evidence="48">
        <text>butanoyl-[ACP] + malonyl-[ACP] + H(+) = 3-oxohexanoyl-[ACP] + holo-[ACP] + CO2</text>
        <dbReference type="Rhea" id="RHEA:41820"/>
        <dbReference type="Rhea" id="RHEA-COMP:9623"/>
        <dbReference type="Rhea" id="RHEA-COMP:9628"/>
        <dbReference type="Rhea" id="RHEA-COMP:9629"/>
        <dbReference type="Rhea" id="RHEA-COMP:9685"/>
        <dbReference type="ChEBI" id="CHEBI:15378"/>
        <dbReference type="ChEBI" id="CHEBI:16526"/>
        <dbReference type="ChEBI" id="CHEBI:64479"/>
        <dbReference type="ChEBI" id="CHEBI:78449"/>
        <dbReference type="ChEBI" id="CHEBI:78454"/>
        <dbReference type="ChEBI" id="CHEBI:78456"/>
    </reaction>
    <physiologicalReaction direction="left-to-right" evidence="48">
        <dbReference type="Rhea" id="RHEA:41821"/>
    </physiologicalReaction>
</comment>
<evidence type="ECO:0000256" key="1">
    <source>
        <dbReference type="ARBA" id="ARBA00005179"/>
    </source>
</evidence>
<dbReference type="Proteomes" id="UP001437256">
    <property type="component" value="Unassembled WGS sequence"/>
</dbReference>
<evidence type="ECO:0000256" key="46">
    <source>
        <dbReference type="ARBA" id="ARBA00049414"/>
    </source>
</evidence>
<evidence type="ECO:0000256" key="39">
    <source>
        <dbReference type="ARBA" id="ARBA00048691"/>
    </source>
</evidence>
<comment type="pathway">
    <text evidence="1">Secondary metabolite biosynthesis.</text>
</comment>
<evidence type="ECO:0000256" key="48">
    <source>
        <dbReference type="ARBA" id="ARBA00049449"/>
    </source>
</evidence>
<dbReference type="SUPFAM" id="SSF53335">
    <property type="entry name" value="S-adenosyl-L-methionine-dependent methyltransferases"/>
    <property type="match status" value="1"/>
</dbReference>
<dbReference type="InterPro" id="IPR029058">
    <property type="entry name" value="AB_hydrolase_fold"/>
</dbReference>
<comment type="catalytic activity">
    <reaction evidence="42">
        <text>(2E)-octadecenoyl-[ACP] + NADPH + H(+) = octadecanoyl-[ACP] + NADP(+)</text>
        <dbReference type="Rhea" id="RHEA:41928"/>
        <dbReference type="Rhea" id="RHEA-COMP:9655"/>
        <dbReference type="Rhea" id="RHEA-COMP:9656"/>
        <dbReference type="ChEBI" id="CHEBI:15378"/>
        <dbReference type="ChEBI" id="CHEBI:57783"/>
        <dbReference type="ChEBI" id="CHEBI:58349"/>
        <dbReference type="ChEBI" id="CHEBI:78489"/>
        <dbReference type="ChEBI" id="CHEBI:78495"/>
    </reaction>
    <physiologicalReaction direction="left-to-right" evidence="42">
        <dbReference type="Rhea" id="RHEA:41929"/>
    </physiologicalReaction>
</comment>
<evidence type="ECO:0000256" key="7">
    <source>
        <dbReference type="ARBA" id="ARBA00022857"/>
    </source>
</evidence>
<dbReference type="InterPro" id="IPR013968">
    <property type="entry name" value="PKS_KR"/>
</dbReference>
<evidence type="ECO:0000256" key="40">
    <source>
        <dbReference type="ARBA" id="ARBA00048704"/>
    </source>
</evidence>
<dbReference type="Gene3D" id="3.40.366.10">
    <property type="entry name" value="Malonyl-Coenzyme A Acyl Carrier Protein, domain 2"/>
    <property type="match status" value="1"/>
</dbReference>
<comment type="catalytic activity">
    <reaction evidence="27">
        <text>dodecanoyl-[ACP] + malonyl-[ACP] + H(+) = 3-oxotetradecanoyl-[ACP] + holo-[ACP] + CO2</text>
        <dbReference type="Rhea" id="RHEA:41884"/>
        <dbReference type="Rhea" id="RHEA-COMP:9623"/>
        <dbReference type="Rhea" id="RHEA-COMP:9644"/>
        <dbReference type="Rhea" id="RHEA-COMP:9645"/>
        <dbReference type="Rhea" id="RHEA-COMP:9685"/>
        <dbReference type="ChEBI" id="CHEBI:15378"/>
        <dbReference type="ChEBI" id="CHEBI:16526"/>
        <dbReference type="ChEBI" id="CHEBI:64479"/>
        <dbReference type="ChEBI" id="CHEBI:65264"/>
        <dbReference type="ChEBI" id="CHEBI:78449"/>
        <dbReference type="ChEBI" id="CHEBI:78473"/>
    </reaction>
    <physiologicalReaction direction="left-to-right" evidence="27">
        <dbReference type="Rhea" id="RHEA:41885"/>
    </physiologicalReaction>
</comment>
<comment type="pathway">
    <text evidence="2">Lipid metabolism.</text>
</comment>
<evidence type="ECO:0000259" key="53">
    <source>
        <dbReference type="PROSITE" id="PS50075"/>
    </source>
</evidence>
<reference evidence="56 57" key="1">
    <citation type="submission" date="2024-05" db="EMBL/GenBank/DDBJ databases">
        <title>A draft genome resource for the thread blight pathogen Marasmius tenuissimus strain MS-2.</title>
        <authorList>
            <person name="Yulfo-Soto G.E."/>
            <person name="Baruah I.K."/>
            <person name="Amoako-Attah I."/>
            <person name="Bukari Y."/>
            <person name="Meinhardt L.W."/>
            <person name="Bailey B.A."/>
            <person name="Cohen S.P."/>
        </authorList>
    </citation>
    <scope>NUCLEOTIDE SEQUENCE [LARGE SCALE GENOMIC DNA]</scope>
    <source>
        <strain evidence="56 57">MS-2</strain>
    </source>
</reference>
<keyword evidence="9" id="KW-0843">Virulence</keyword>
<evidence type="ECO:0000256" key="33">
    <source>
        <dbReference type="ARBA" id="ARBA00048281"/>
    </source>
</evidence>
<dbReference type="InterPro" id="IPR042104">
    <property type="entry name" value="PKS_dehydratase_sf"/>
</dbReference>
<keyword evidence="6" id="KW-0702">S-nitrosylation</keyword>
<dbReference type="SUPFAM" id="SSF53474">
    <property type="entry name" value="alpha/beta-Hydrolases"/>
    <property type="match status" value="1"/>
</dbReference>
<comment type="catalytic activity">
    <reaction evidence="35">
        <text>(2E)-octenoyl-[ACP] + NADPH + H(+) = octanoyl-[ACP] + NADP(+)</text>
        <dbReference type="Rhea" id="RHEA:41848"/>
        <dbReference type="Rhea" id="RHEA-COMP:9635"/>
        <dbReference type="Rhea" id="RHEA-COMP:9636"/>
        <dbReference type="ChEBI" id="CHEBI:15378"/>
        <dbReference type="ChEBI" id="CHEBI:57783"/>
        <dbReference type="ChEBI" id="CHEBI:58349"/>
        <dbReference type="ChEBI" id="CHEBI:78462"/>
        <dbReference type="ChEBI" id="CHEBI:78463"/>
    </reaction>
    <physiologicalReaction direction="left-to-right" evidence="35">
        <dbReference type="Rhea" id="RHEA:41849"/>
    </physiologicalReaction>
</comment>
<comment type="catalytic activity">
    <reaction evidence="30">
        <text>3-oxobutanoyl-[ACP] + NADPH + H(+) = (3R)-hydroxybutanoyl-[ACP] + NADP(+)</text>
        <dbReference type="Rhea" id="RHEA:41804"/>
        <dbReference type="Rhea" id="RHEA-COMP:9625"/>
        <dbReference type="Rhea" id="RHEA-COMP:9626"/>
        <dbReference type="ChEBI" id="CHEBI:15378"/>
        <dbReference type="ChEBI" id="CHEBI:57783"/>
        <dbReference type="ChEBI" id="CHEBI:58349"/>
        <dbReference type="ChEBI" id="CHEBI:78450"/>
        <dbReference type="ChEBI" id="CHEBI:78451"/>
    </reaction>
    <physiologicalReaction direction="left-to-right" evidence="30">
        <dbReference type="Rhea" id="RHEA:41805"/>
    </physiologicalReaction>
</comment>
<dbReference type="InterPro" id="IPR049900">
    <property type="entry name" value="PKS_mFAS_DH"/>
</dbReference>
<comment type="catalytic activity">
    <reaction evidence="34">
        <text>tetradecanoyl-[ACP] + H2O = tetradecanoate + holo-[ACP] + H(+)</text>
        <dbReference type="Rhea" id="RHEA:30123"/>
        <dbReference type="Rhea" id="RHEA-COMP:9648"/>
        <dbReference type="Rhea" id="RHEA-COMP:9685"/>
        <dbReference type="ChEBI" id="CHEBI:15377"/>
        <dbReference type="ChEBI" id="CHEBI:15378"/>
        <dbReference type="ChEBI" id="CHEBI:30807"/>
        <dbReference type="ChEBI" id="CHEBI:64479"/>
        <dbReference type="ChEBI" id="CHEBI:78477"/>
        <dbReference type="EC" id="3.1.2.14"/>
    </reaction>
    <physiologicalReaction direction="left-to-right" evidence="34">
        <dbReference type="Rhea" id="RHEA:30124"/>
    </physiologicalReaction>
</comment>
<dbReference type="SMART" id="SM00823">
    <property type="entry name" value="PKS_PP"/>
    <property type="match status" value="1"/>
</dbReference>
<evidence type="ECO:0000256" key="36">
    <source>
        <dbReference type="ARBA" id="ARBA00048506"/>
    </source>
</evidence>
<evidence type="ECO:0000256" key="42">
    <source>
        <dbReference type="ARBA" id="ARBA00049019"/>
    </source>
</evidence>
<keyword evidence="7" id="KW-0521">NADP</keyword>
<evidence type="ECO:0000256" key="22">
    <source>
        <dbReference type="ARBA" id="ARBA00047394"/>
    </source>
</evidence>
<evidence type="ECO:0000256" key="38">
    <source>
        <dbReference type="ARBA" id="ARBA00048650"/>
    </source>
</evidence>
<evidence type="ECO:0000256" key="10">
    <source>
        <dbReference type="ARBA" id="ARBA00023268"/>
    </source>
</evidence>
<dbReference type="InterPro" id="IPR016039">
    <property type="entry name" value="Thiolase-like"/>
</dbReference>
<evidence type="ECO:0000256" key="18">
    <source>
        <dbReference type="ARBA" id="ARBA00023401"/>
    </source>
</evidence>
<dbReference type="Pfam" id="PF00550">
    <property type="entry name" value="PP-binding"/>
    <property type="match status" value="1"/>
</dbReference>
<feature type="region of interest" description="C-terminal hotdog fold" evidence="51">
    <location>
        <begin position="1061"/>
        <end position="1215"/>
    </location>
</feature>
<comment type="catalytic activity">
    <reaction evidence="44">
        <text>(2E)-tetradecenoyl-[ACP] + NADPH + H(+) = tetradecanoyl-[ACP] + NADP(+)</text>
        <dbReference type="Rhea" id="RHEA:41896"/>
        <dbReference type="Rhea" id="RHEA-COMP:9647"/>
        <dbReference type="Rhea" id="RHEA-COMP:9648"/>
        <dbReference type="ChEBI" id="CHEBI:15378"/>
        <dbReference type="ChEBI" id="CHEBI:57783"/>
        <dbReference type="ChEBI" id="CHEBI:58349"/>
        <dbReference type="ChEBI" id="CHEBI:78475"/>
        <dbReference type="ChEBI" id="CHEBI:78477"/>
    </reaction>
    <physiologicalReaction direction="left-to-right" evidence="44">
        <dbReference type="Rhea" id="RHEA:41897"/>
    </physiologicalReaction>
</comment>
<dbReference type="Pfam" id="PF08242">
    <property type="entry name" value="Methyltransf_12"/>
    <property type="match status" value="1"/>
</dbReference>
<comment type="caution">
    <text evidence="56">The sequence shown here is derived from an EMBL/GenBank/DDBJ whole genome shotgun (WGS) entry which is preliminary data.</text>
</comment>
<evidence type="ECO:0000256" key="12">
    <source>
        <dbReference type="ARBA" id="ARBA00023351"/>
    </source>
</evidence>
<comment type="catalytic activity">
    <reaction evidence="13">
        <text>(3R)-hydroxyhexanoyl-[ACP] = (2E)-hexenoyl-[ACP] + H2O</text>
        <dbReference type="Rhea" id="RHEA:41828"/>
        <dbReference type="Rhea" id="RHEA-COMP:9630"/>
        <dbReference type="Rhea" id="RHEA-COMP:9631"/>
        <dbReference type="ChEBI" id="CHEBI:15377"/>
        <dbReference type="ChEBI" id="CHEBI:78457"/>
        <dbReference type="ChEBI" id="CHEBI:78458"/>
    </reaction>
    <physiologicalReaction direction="left-to-right" evidence="13">
        <dbReference type="Rhea" id="RHEA:41829"/>
    </physiologicalReaction>
</comment>
<dbReference type="CDD" id="cd02440">
    <property type="entry name" value="AdoMet_MTases"/>
    <property type="match status" value="1"/>
</dbReference>
<comment type="catalytic activity">
    <reaction evidence="22">
        <text>hexanoyl-[ACP] + malonyl-[ACP] + H(+) = 3-oxooctanoyl-[ACP] + holo-[ACP] + CO2</text>
        <dbReference type="Rhea" id="RHEA:41836"/>
        <dbReference type="Rhea" id="RHEA-COMP:9623"/>
        <dbReference type="Rhea" id="RHEA-COMP:9632"/>
        <dbReference type="Rhea" id="RHEA-COMP:9633"/>
        <dbReference type="Rhea" id="RHEA-COMP:9685"/>
        <dbReference type="ChEBI" id="CHEBI:15378"/>
        <dbReference type="ChEBI" id="CHEBI:16526"/>
        <dbReference type="ChEBI" id="CHEBI:64479"/>
        <dbReference type="ChEBI" id="CHEBI:78449"/>
        <dbReference type="ChEBI" id="CHEBI:78459"/>
        <dbReference type="ChEBI" id="CHEBI:78460"/>
    </reaction>
    <physiologicalReaction direction="left-to-right" evidence="22">
        <dbReference type="Rhea" id="RHEA:41837"/>
    </physiologicalReaction>
</comment>
<evidence type="ECO:0000256" key="21">
    <source>
        <dbReference type="ARBA" id="ARBA00047300"/>
    </source>
</evidence>
<comment type="catalytic activity">
    <reaction evidence="39">
        <text>holo-[ACP] + acetyl-CoA = acetyl-[ACP] + CoA</text>
        <dbReference type="Rhea" id="RHEA:41788"/>
        <dbReference type="Rhea" id="RHEA-COMP:9621"/>
        <dbReference type="Rhea" id="RHEA-COMP:9685"/>
        <dbReference type="ChEBI" id="CHEBI:57287"/>
        <dbReference type="ChEBI" id="CHEBI:57288"/>
        <dbReference type="ChEBI" id="CHEBI:64479"/>
        <dbReference type="ChEBI" id="CHEBI:78446"/>
        <dbReference type="EC" id="2.3.1.38"/>
    </reaction>
    <physiologicalReaction direction="left-to-right" evidence="39">
        <dbReference type="Rhea" id="RHEA:41789"/>
    </physiologicalReaction>
</comment>
<feature type="domain" description="PKS/mFAS DH" evidence="55">
    <location>
        <begin position="916"/>
        <end position="1215"/>
    </location>
</feature>
<evidence type="ECO:0000256" key="16">
    <source>
        <dbReference type="ARBA" id="ARBA00023398"/>
    </source>
</evidence>
<feature type="region of interest" description="Disordered" evidence="52">
    <location>
        <begin position="2422"/>
        <end position="2452"/>
    </location>
</feature>
<dbReference type="Gene3D" id="3.10.129.110">
    <property type="entry name" value="Polyketide synthase dehydratase"/>
    <property type="match status" value="1"/>
</dbReference>
<evidence type="ECO:0000256" key="14">
    <source>
        <dbReference type="ARBA" id="ARBA00023388"/>
    </source>
</evidence>
<comment type="catalytic activity">
    <reaction evidence="18">
        <text>(3R)-hydroxyhexadecanoyl-[ACP] = (2E)-hexadecenoyl-[ACP] + H2O</text>
        <dbReference type="Rhea" id="RHEA:41908"/>
        <dbReference type="Rhea" id="RHEA-COMP:9650"/>
        <dbReference type="Rhea" id="RHEA-COMP:9651"/>
        <dbReference type="ChEBI" id="CHEBI:15377"/>
        <dbReference type="ChEBI" id="CHEBI:78480"/>
        <dbReference type="ChEBI" id="CHEBI:78481"/>
    </reaction>
    <physiologicalReaction direction="left-to-right" evidence="18">
        <dbReference type="Rhea" id="RHEA:41909"/>
    </physiologicalReaction>
</comment>
<comment type="catalytic activity">
    <reaction evidence="31">
        <text>acetyl-[ACP] + malonyl-[ACP] + H(+) = 3-oxobutanoyl-[ACP] + holo-[ACP] + CO2</text>
        <dbReference type="Rhea" id="RHEA:41800"/>
        <dbReference type="Rhea" id="RHEA-COMP:9621"/>
        <dbReference type="Rhea" id="RHEA-COMP:9623"/>
        <dbReference type="Rhea" id="RHEA-COMP:9625"/>
        <dbReference type="Rhea" id="RHEA-COMP:9685"/>
        <dbReference type="ChEBI" id="CHEBI:15378"/>
        <dbReference type="ChEBI" id="CHEBI:16526"/>
        <dbReference type="ChEBI" id="CHEBI:64479"/>
        <dbReference type="ChEBI" id="CHEBI:78446"/>
        <dbReference type="ChEBI" id="CHEBI:78449"/>
        <dbReference type="ChEBI" id="CHEBI:78450"/>
    </reaction>
    <physiologicalReaction direction="left-to-right" evidence="31">
        <dbReference type="Rhea" id="RHEA:41801"/>
    </physiologicalReaction>
</comment>
<comment type="catalytic activity">
    <reaction evidence="19">
        <text>(3R)-hydroxybutanoyl-[ACP] = (2E)-butenoyl-[ACP] + H2O</text>
        <dbReference type="Rhea" id="RHEA:41808"/>
        <dbReference type="Rhea" id="RHEA-COMP:9626"/>
        <dbReference type="Rhea" id="RHEA-COMP:9627"/>
        <dbReference type="ChEBI" id="CHEBI:15377"/>
        <dbReference type="ChEBI" id="CHEBI:78451"/>
        <dbReference type="ChEBI" id="CHEBI:78453"/>
    </reaction>
    <physiologicalReaction direction="left-to-right" evidence="19">
        <dbReference type="Rhea" id="RHEA:41809"/>
    </physiologicalReaction>
</comment>
<keyword evidence="57" id="KW-1185">Reference proteome</keyword>
<evidence type="ECO:0000256" key="34">
    <source>
        <dbReference type="ARBA" id="ARBA00048289"/>
    </source>
</evidence>
<evidence type="ECO:0000256" key="30">
    <source>
        <dbReference type="ARBA" id="ARBA00047953"/>
    </source>
</evidence>
<dbReference type="InterPro" id="IPR001227">
    <property type="entry name" value="Ac_transferase_dom_sf"/>
</dbReference>
<evidence type="ECO:0000256" key="13">
    <source>
        <dbReference type="ARBA" id="ARBA00023373"/>
    </source>
</evidence>
<comment type="catalytic activity">
    <reaction evidence="16">
        <text>(3R)-hydroxytetradecanoyl-[ACP] = (2E)-tetradecenoyl-[ACP] + H2O</text>
        <dbReference type="Rhea" id="RHEA:41892"/>
        <dbReference type="Rhea" id="RHEA-COMP:9646"/>
        <dbReference type="Rhea" id="RHEA-COMP:9647"/>
        <dbReference type="ChEBI" id="CHEBI:15377"/>
        <dbReference type="ChEBI" id="CHEBI:78474"/>
        <dbReference type="ChEBI" id="CHEBI:78475"/>
    </reaction>
    <physiologicalReaction direction="left-to-right" evidence="16">
        <dbReference type="Rhea" id="RHEA:41893"/>
    </physiologicalReaction>
</comment>
<comment type="catalytic activity">
    <reaction evidence="38">
        <text>a 2,3-saturated acyl-[ACP] + NADP(+) = a (2E)-enoyl-[ACP] + NADPH + H(+)</text>
        <dbReference type="Rhea" id="RHEA:22564"/>
        <dbReference type="Rhea" id="RHEA-COMP:9925"/>
        <dbReference type="Rhea" id="RHEA-COMP:9926"/>
        <dbReference type="ChEBI" id="CHEBI:15378"/>
        <dbReference type="ChEBI" id="CHEBI:57783"/>
        <dbReference type="ChEBI" id="CHEBI:58349"/>
        <dbReference type="ChEBI" id="CHEBI:78784"/>
        <dbReference type="ChEBI" id="CHEBI:78785"/>
        <dbReference type="EC" id="1.3.1.39"/>
    </reaction>
    <physiologicalReaction direction="right-to-left" evidence="38">
        <dbReference type="Rhea" id="RHEA:22566"/>
    </physiologicalReaction>
</comment>
<dbReference type="InterPro" id="IPR057326">
    <property type="entry name" value="KR_dom"/>
</dbReference>
<dbReference type="InterPro" id="IPR009081">
    <property type="entry name" value="PP-bd_ACP"/>
</dbReference>
<evidence type="ECO:0000256" key="45">
    <source>
        <dbReference type="ARBA" id="ARBA00049263"/>
    </source>
</evidence>
<evidence type="ECO:0000256" key="44">
    <source>
        <dbReference type="ARBA" id="ARBA00049171"/>
    </source>
</evidence>
<evidence type="ECO:0000256" key="37">
    <source>
        <dbReference type="ARBA" id="ARBA00048571"/>
    </source>
</evidence>
<dbReference type="PROSITE" id="PS00606">
    <property type="entry name" value="KS3_1"/>
    <property type="match status" value="1"/>
</dbReference>
<evidence type="ECO:0000256" key="19">
    <source>
        <dbReference type="ARBA" id="ARBA00023402"/>
    </source>
</evidence>
<dbReference type="InterPro" id="IPR014031">
    <property type="entry name" value="Ketoacyl_synth_C"/>
</dbReference>
<dbReference type="InterPro" id="IPR011032">
    <property type="entry name" value="GroES-like_sf"/>
</dbReference>
<dbReference type="SUPFAM" id="SSF47336">
    <property type="entry name" value="ACP-like"/>
    <property type="match status" value="1"/>
</dbReference>
<dbReference type="Gene3D" id="3.40.50.720">
    <property type="entry name" value="NAD(P)-binding Rossmann-like Domain"/>
    <property type="match status" value="1"/>
</dbReference>
<proteinExistence type="predicted"/>
<dbReference type="SMART" id="SM00827">
    <property type="entry name" value="PKS_AT"/>
    <property type="match status" value="1"/>
</dbReference>
<evidence type="ECO:0000256" key="17">
    <source>
        <dbReference type="ARBA" id="ARBA00023399"/>
    </source>
</evidence>
<comment type="catalytic activity">
    <reaction evidence="37">
        <text>3-oxohexanoyl-[ACP] + NADPH + H(+) = (3R)-hydroxyhexanoyl-[ACP] + NADP(+)</text>
        <dbReference type="Rhea" id="RHEA:41824"/>
        <dbReference type="Rhea" id="RHEA-COMP:9629"/>
        <dbReference type="Rhea" id="RHEA-COMP:9630"/>
        <dbReference type="ChEBI" id="CHEBI:15378"/>
        <dbReference type="ChEBI" id="CHEBI:57783"/>
        <dbReference type="ChEBI" id="CHEBI:58349"/>
        <dbReference type="ChEBI" id="CHEBI:78456"/>
        <dbReference type="ChEBI" id="CHEBI:78457"/>
    </reaction>
    <physiologicalReaction direction="left-to-right" evidence="37">
        <dbReference type="Rhea" id="RHEA:41825"/>
    </physiologicalReaction>
</comment>
<evidence type="ECO:0000256" key="4">
    <source>
        <dbReference type="ARBA" id="ARBA00022553"/>
    </source>
</evidence>
<evidence type="ECO:0000256" key="27">
    <source>
        <dbReference type="ARBA" id="ARBA00047578"/>
    </source>
</evidence>
<dbReference type="Gene3D" id="3.40.50.150">
    <property type="entry name" value="Vaccinia Virus protein VP39"/>
    <property type="match status" value="1"/>
</dbReference>
<feature type="domain" description="Carrier" evidence="53">
    <location>
        <begin position="2348"/>
        <end position="2426"/>
    </location>
</feature>
<evidence type="ECO:0000256" key="28">
    <source>
        <dbReference type="ARBA" id="ARBA00047810"/>
    </source>
</evidence>
<comment type="catalytic activity">
    <reaction evidence="25">
        <text>tetradecanoyl-[ACP] + malonyl-[ACP] + H(+) = 3-oxohexadecanoyl-[ACP] + holo-[ACP] + CO2</text>
        <dbReference type="Rhea" id="RHEA:41900"/>
        <dbReference type="Rhea" id="RHEA-COMP:9623"/>
        <dbReference type="Rhea" id="RHEA-COMP:9648"/>
        <dbReference type="Rhea" id="RHEA-COMP:9649"/>
        <dbReference type="Rhea" id="RHEA-COMP:9685"/>
        <dbReference type="ChEBI" id="CHEBI:15378"/>
        <dbReference type="ChEBI" id="CHEBI:16526"/>
        <dbReference type="ChEBI" id="CHEBI:64479"/>
        <dbReference type="ChEBI" id="CHEBI:78449"/>
        <dbReference type="ChEBI" id="CHEBI:78477"/>
        <dbReference type="ChEBI" id="CHEBI:78478"/>
    </reaction>
    <physiologicalReaction direction="left-to-right" evidence="25">
        <dbReference type="Rhea" id="RHEA:41901"/>
    </physiologicalReaction>
</comment>
<dbReference type="Pfam" id="PF02801">
    <property type="entry name" value="Ketoacyl-synt_C"/>
    <property type="match status" value="1"/>
</dbReference>
<dbReference type="SMART" id="SM00825">
    <property type="entry name" value="PKS_KS"/>
    <property type="match status" value="1"/>
</dbReference>
<dbReference type="InterPro" id="IPR018201">
    <property type="entry name" value="Ketoacyl_synth_AS"/>
</dbReference>
<dbReference type="PROSITE" id="PS50075">
    <property type="entry name" value="CARRIER"/>
    <property type="match status" value="1"/>
</dbReference>
<evidence type="ECO:0000256" key="8">
    <source>
        <dbReference type="ARBA" id="ARBA00022898"/>
    </source>
</evidence>
<evidence type="ECO:0000256" key="24">
    <source>
        <dbReference type="ARBA" id="ARBA00047440"/>
    </source>
</evidence>
<evidence type="ECO:0000256" key="35">
    <source>
        <dbReference type="ARBA" id="ARBA00048420"/>
    </source>
</evidence>
<comment type="catalytic activity">
    <reaction evidence="45">
        <text>3-oxododecanoyl-[ACP] + NADPH + H(+) = (3R)-hydroxydodecanoyl-[ACP] + NADP(+)</text>
        <dbReference type="Rhea" id="RHEA:41872"/>
        <dbReference type="Rhea" id="RHEA-COMP:9641"/>
        <dbReference type="Rhea" id="RHEA-COMP:9642"/>
        <dbReference type="ChEBI" id="CHEBI:15378"/>
        <dbReference type="ChEBI" id="CHEBI:57783"/>
        <dbReference type="ChEBI" id="CHEBI:58349"/>
        <dbReference type="ChEBI" id="CHEBI:78469"/>
        <dbReference type="ChEBI" id="CHEBI:78470"/>
    </reaction>
    <physiologicalReaction direction="left-to-right" evidence="45">
        <dbReference type="Rhea" id="RHEA:41873"/>
    </physiologicalReaction>
</comment>
<keyword evidence="8" id="KW-0663">Pyridoxal phosphate</keyword>
<dbReference type="InterPro" id="IPR020841">
    <property type="entry name" value="PKS_Beta-ketoAc_synthase_dom"/>
</dbReference>
<comment type="catalytic activity">
    <reaction evidence="49">
        <text>(2E)-decenoyl-[ACP] + NADPH + H(+) = decanoyl-[ACP] + NADP(+)</text>
        <dbReference type="Rhea" id="RHEA:41864"/>
        <dbReference type="Rhea" id="RHEA-COMP:9639"/>
        <dbReference type="Rhea" id="RHEA-COMP:9640"/>
        <dbReference type="ChEBI" id="CHEBI:15378"/>
        <dbReference type="ChEBI" id="CHEBI:57783"/>
        <dbReference type="ChEBI" id="CHEBI:58349"/>
        <dbReference type="ChEBI" id="CHEBI:78467"/>
        <dbReference type="ChEBI" id="CHEBI:78468"/>
    </reaction>
    <physiologicalReaction direction="left-to-right" evidence="49">
        <dbReference type="Rhea" id="RHEA:41865"/>
    </physiologicalReaction>
</comment>
<evidence type="ECO:0000256" key="49">
    <source>
        <dbReference type="ARBA" id="ARBA00049521"/>
    </source>
</evidence>
<evidence type="ECO:0000313" key="56">
    <source>
        <dbReference type="EMBL" id="KAL0066944.1"/>
    </source>
</evidence>
<evidence type="ECO:0000256" key="47">
    <source>
        <dbReference type="ARBA" id="ARBA00049422"/>
    </source>
</evidence>
<dbReference type="InterPro" id="IPR013217">
    <property type="entry name" value="Methyltransf_12"/>
</dbReference>
<keyword evidence="3" id="KW-0596">Phosphopantetheine</keyword>
<comment type="catalytic activity">
    <reaction evidence="11">
        <text>(3R)-hydroxyoctanoyl-[ACP] = (2E)-octenoyl-[ACP] + H2O</text>
        <dbReference type="Rhea" id="RHEA:41844"/>
        <dbReference type="Rhea" id="RHEA-COMP:9634"/>
        <dbReference type="Rhea" id="RHEA-COMP:9635"/>
        <dbReference type="ChEBI" id="CHEBI:15377"/>
        <dbReference type="ChEBI" id="CHEBI:78461"/>
        <dbReference type="ChEBI" id="CHEBI:78462"/>
    </reaction>
    <physiologicalReaction direction="left-to-right" evidence="11">
        <dbReference type="Rhea" id="RHEA:41845"/>
    </physiologicalReaction>
</comment>
<comment type="catalytic activity">
    <reaction evidence="33">
        <text>(2E)-dodecenoyl-[ACP] + NADPH + H(+) = dodecanoyl-[ACP] + NADP(+)</text>
        <dbReference type="Rhea" id="RHEA:41880"/>
        <dbReference type="Rhea" id="RHEA-COMP:9643"/>
        <dbReference type="Rhea" id="RHEA-COMP:9644"/>
        <dbReference type="ChEBI" id="CHEBI:15378"/>
        <dbReference type="ChEBI" id="CHEBI:57783"/>
        <dbReference type="ChEBI" id="CHEBI:58349"/>
        <dbReference type="ChEBI" id="CHEBI:65264"/>
        <dbReference type="ChEBI" id="CHEBI:78472"/>
    </reaction>
    <physiologicalReaction direction="left-to-right" evidence="33">
        <dbReference type="Rhea" id="RHEA:41881"/>
    </physiologicalReaction>
</comment>
<dbReference type="InterPro" id="IPR014030">
    <property type="entry name" value="Ketoacyl_synth_N"/>
</dbReference>
<evidence type="ECO:0000259" key="54">
    <source>
        <dbReference type="PROSITE" id="PS52004"/>
    </source>
</evidence>
<dbReference type="InterPro" id="IPR036291">
    <property type="entry name" value="NAD(P)-bd_dom_sf"/>
</dbReference>
<comment type="catalytic activity">
    <reaction evidence="14">
        <text>(3R)-hydroxydecanoyl-[ACP] = (2E)-decenoyl-[ACP] + H2O</text>
        <dbReference type="Rhea" id="RHEA:41860"/>
        <dbReference type="Rhea" id="RHEA-COMP:9638"/>
        <dbReference type="Rhea" id="RHEA-COMP:9639"/>
        <dbReference type="ChEBI" id="CHEBI:15377"/>
        <dbReference type="ChEBI" id="CHEBI:78466"/>
        <dbReference type="ChEBI" id="CHEBI:78467"/>
    </reaction>
    <physiologicalReaction direction="left-to-right" evidence="14">
        <dbReference type="Rhea" id="RHEA:41861"/>
    </physiologicalReaction>
</comment>
<dbReference type="InterPro" id="IPR016035">
    <property type="entry name" value="Acyl_Trfase/lysoPLipase"/>
</dbReference>
<evidence type="ECO:0000256" key="41">
    <source>
        <dbReference type="ARBA" id="ARBA00048935"/>
    </source>
</evidence>
<feature type="compositionally biased region" description="Polar residues" evidence="52">
    <location>
        <begin position="1579"/>
        <end position="1596"/>
    </location>
</feature>
<evidence type="ECO:0000313" key="57">
    <source>
        <dbReference type="Proteomes" id="UP001437256"/>
    </source>
</evidence>
<comment type="catalytic activity">
    <reaction evidence="26">
        <text>(2E)-butenoyl-[ACP] + NADPH + H(+) = butanoyl-[ACP] + NADP(+)</text>
        <dbReference type="Rhea" id="RHEA:41812"/>
        <dbReference type="Rhea" id="RHEA-COMP:9627"/>
        <dbReference type="Rhea" id="RHEA-COMP:9628"/>
        <dbReference type="ChEBI" id="CHEBI:15378"/>
        <dbReference type="ChEBI" id="CHEBI:57783"/>
        <dbReference type="ChEBI" id="CHEBI:58349"/>
        <dbReference type="ChEBI" id="CHEBI:78453"/>
        <dbReference type="ChEBI" id="CHEBI:78454"/>
    </reaction>
    <physiologicalReaction direction="left-to-right" evidence="26">
        <dbReference type="Rhea" id="RHEA:41813"/>
    </physiologicalReaction>
</comment>
<comment type="catalytic activity">
    <reaction evidence="17">
        <text>(3R)-hydroxyoctadecanoyl-[ACP] = (2E)-octadecenoyl-[ACP] + H2O</text>
        <dbReference type="Rhea" id="RHEA:41924"/>
        <dbReference type="Rhea" id="RHEA-COMP:9654"/>
        <dbReference type="Rhea" id="RHEA-COMP:9655"/>
        <dbReference type="ChEBI" id="CHEBI:15377"/>
        <dbReference type="ChEBI" id="CHEBI:78488"/>
        <dbReference type="ChEBI" id="CHEBI:78489"/>
    </reaction>
    <physiologicalReaction direction="left-to-right" evidence="17">
        <dbReference type="Rhea" id="RHEA:41925"/>
    </physiologicalReaction>
</comment>
<feature type="active site" description="Proton donor; for dehydratase activity" evidence="51">
    <location>
        <position position="1120"/>
    </location>
</feature>
<dbReference type="Gene3D" id="3.90.180.10">
    <property type="entry name" value="Medium-chain alcohol dehydrogenases, catalytic domain"/>
    <property type="match status" value="1"/>
</dbReference>
<evidence type="ECO:0000256" key="2">
    <source>
        <dbReference type="ARBA" id="ARBA00005189"/>
    </source>
</evidence>
<evidence type="ECO:0000256" key="26">
    <source>
        <dbReference type="ARBA" id="ARBA00047500"/>
    </source>
</evidence>
<dbReference type="InterPro" id="IPR014043">
    <property type="entry name" value="Acyl_transferase_dom"/>
</dbReference>
<dbReference type="SUPFAM" id="SSF50129">
    <property type="entry name" value="GroES-like"/>
    <property type="match status" value="1"/>
</dbReference>
<dbReference type="SUPFAM" id="SSF51735">
    <property type="entry name" value="NAD(P)-binding Rossmann-fold domains"/>
    <property type="match status" value="1"/>
</dbReference>
<dbReference type="PANTHER" id="PTHR43775:SF37">
    <property type="entry name" value="SI:DKEY-61P9.11"/>
    <property type="match status" value="1"/>
</dbReference>
<dbReference type="Pfam" id="PF00109">
    <property type="entry name" value="ketoacyl-synt"/>
    <property type="match status" value="1"/>
</dbReference>
<feature type="domain" description="Ketosynthase family 3 (KS3)" evidence="54">
    <location>
        <begin position="16"/>
        <end position="438"/>
    </location>
</feature>
<sequence length="2730" mass="298522">MNANSTYRPGYDNPSRHALAIVGMSISAPGGVDDGLDTEEFYDFLQSRGSGIIVVPQDRWNAEAYHGTQPGKIVTIKGGYIPNFTSGDPQEFGISPAEAAQMALAQLPTLHQAFNALQRSGVDFRGTNTGVYVGSTREALPFDMDITEAGAYYMMGTSLAINANRISYVFDMTGPSLPVDTACSSSLTAMHLAVQAVRNGECDQAVVAGVNIVVNPLESSSFSHLGVLSPDGISKSFDEDANGYTRGDVVGALVIKRHDLAVRDHDRILATLVGTALTSCGSIMGSMTTPSPDAQIQAIKNAYTDAGLKPSQADFVELHGTGTIVGDQVEANAAGACFSEDRRGREIVIGSVKSNVGHGEMGAYISSVVKVVMMLARKRILPNGYFEKPSSKINFAKYNLRVPVEVEDFVAHDPKQGLIASISSFGFGGSCGHTVLREHEPRAVLKDHQTLSSGPFLFAVGGLTPRGVNSLIESYKAGYQDADPASLSEHLGSRARQTNWRSFAVAESFGEARFTDPVMVPKRAVPLIFCFSGQGPQHWQQGRDLFVKYAVFRDSILASDKIHTEYTGHSFLESTGLFLPDPPKDSALAKSLLWPADAISVGIAFFQIALFDLLLYFGLKPDAIVGHSIGETAVLYASGAMPREMVIKIAVARGNALRLVDNNGGAMVAISGCDSRIVQDYMDAVISLSDNPNAGVTDSLHIAACNSPTDFGVSGAKYLVDALTDYIHKWVPGISARKLRVGTAVHSPYVDLCEGQYRQDLYRIFAAHPGPYKPTVPVISTVTAEFVDYEYSVDYLWSNLRQPVRFSTAIPKLLEKHGEESAFLEIAPHPVLSQYIKQMGALQSVAGSKRPPSSRHIKPGTRAPNELDTLYDSISQLLAFDHKVNFALLNGCPPEHIQGPKYPFQTQYFPIGPRTPSHIKKLLPAERPLNSERLRVSPSLPEDWMAHHVIDQSNLIPAAVYIEMALEFPDVTSVWDCRFEAAFILDGSVPAATLKVARDGQNWSVRSSSSLQSMQGDLTWTRSEPQFDNLHAHGKLGFGSPEISTGGFTHVDVDAVIARCTTTVEHDAVYEELEGVAQFGSEFRRIQRISVNESEAIVTIKGHGETLTRTGYTFHPALMDAVFQSGISWNLLYDHVNVGNTERTFMLPHSLRRGFRNNGSSEGLVFSDEFRVYALLAEWSPSSWTLDCYVLDDHDDVVFTFEGLRFELVQQDHPKIAERFSMIWQPRAIPQSDIGGVVVLDDDPAAQTEELFEVLDKLALGYTMDALNRLSESFNPTLPDRKRYLDWAIERTSELSPASVVRIEDVSQALKERYAPLFELTQRVGEGQVDIFADSKAAVDILFRDDLMGRIYEHPPFIGTVFDETVKEFIKLVESAQKAGKRVIRVLEVGAGTGRFTAPLGQALLDANLESCYVEYVCSDISISLAQEATAKSPWTTIAPVAFDLNKPMEQQNVDPASFDIVVAFDVLHATPSVDDTLSVLRELLLPGGHLVVIELDGHSFASEAIGTTWTDYIFGSFQEWFGVLEHRTDSHCSLGRLDWNRSLRDTGFSDGLFFTVNVPTISHLSFVTQSEETELKRSGSSVPSLQSDAGSSPISHPQPLVTPSVESPSFLPMEGETLLKYNAEEHLLPPTLPTFEDIHRISPSTDNHLPPGTIIRHFSAGGEVELVKFVSTLDPSTPLKIWLHSTTETANAGLSGLGRSLRHEFEIWRIYIVLFHPSWSSLAQHDHIQTHLVPLRWVDSEVMVDAEGTMRVPRVVSVPSAPETELAGEQTLHFNDTEFWRAFPDPLNPEDVRVSVSFITLSGVIPDHSEFSGHVIEVGKDVEKSLVGKRIMGVTSSPKGNFIVCSRGCVSAVPDTISLSFAAALAGRLAFTSSVVMDILARVKSRSRVLLHASECSPAALATYAYLQDRDFDTFVTVSDPSSHSIPHKHPLSSGNVQLWSHAVRTWSPEGVDIIFNFEDDPSILDESVERLARRGTLIQVGQRCPSRIRPGQQFRSVGFDRLFSGEDNILEDALKVTSRQVMSRIAPSALVFQADALKLAHEKATKYKDLSILLDFETLPENLTVHKPGRLGGTQAFDPRASYVIIGGIGGLGVSLARSLVDGGARHIVLTSRSGNKAFANGKLAKEKKVIKALRQQSGVTIDLVAVDCLDEKKTTTLFSSLPNVAGVFYVAVRLNDSLFLNLNTEEDWKKVHDVKVKGVRILLEAIDPKKLDFLVLTSSMATVSGSPGQVNYSAAQTEMEAMGANIPNCVSVAVPPLTDGGVFVRSMPTGNGRSAALEKYKDLGMTSMKLAQHCVDAIWTIGTERYSPVYIPATNWKRVLDIAVPEYCRGVMRHLLVKETAAKVATDGKDEQTLLGACANVLSLDLERVEDNIPLSAYGLDSLTSVRLSGVLKSQFGIDVTQLQLLSQTMTVERLFQLQEEQKTATPETTTSDATPDEERPSNVHEADLGQTIVRLNSTTEGTPLFIVHGAGGGVVVLVKAAQKAQYPVYGVQDTPDAPLSGTLRQLSEFYLEKIRAKQPHGPYRLGGFSFGSFLAVDIAEILRDEDETVEALVLLDGSPTLFTRPAFYDNISSRIRNGKIQEDIIEIVEDMASSGALDDSDAFGWVMQFADHVERIKEGGSGPKWIARFYTAYICHCVMGCRKGRTILDDPSRGGKYMTGAWPAQRTVLVRALNGISSRPHATGTTECFDLDLYDQNVEKYDLPGTHFGILAPQSGLDGILESLFQ</sequence>
<name>A0ABR3A0W7_9AGAR</name>
<comment type="catalytic activity">
    <reaction evidence="15">
        <text>a (3R)-hydroxyacyl-[ACP] = a (2E)-enoyl-[ACP] + H2O</text>
        <dbReference type="Rhea" id="RHEA:13097"/>
        <dbReference type="Rhea" id="RHEA-COMP:9925"/>
        <dbReference type="Rhea" id="RHEA-COMP:9945"/>
        <dbReference type="ChEBI" id="CHEBI:15377"/>
        <dbReference type="ChEBI" id="CHEBI:78784"/>
        <dbReference type="ChEBI" id="CHEBI:78827"/>
        <dbReference type="EC" id="4.2.1.59"/>
    </reaction>
    <physiologicalReaction direction="left-to-right" evidence="15">
        <dbReference type="Rhea" id="RHEA:13098"/>
    </physiologicalReaction>
</comment>